<dbReference type="SMART" id="SM00530">
    <property type="entry name" value="HTH_XRE"/>
    <property type="match status" value="1"/>
</dbReference>
<dbReference type="CDD" id="cd00093">
    <property type="entry name" value="HTH_XRE"/>
    <property type="match status" value="1"/>
</dbReference>
<gene>
    <name evidence="2" type="ORF">SAMN05216499_1601</name>
</gene>
<dbReference type="Pfam" id="PF13560">
    <property type="entry name" value="HTH_31"/>
    <property type="match status" value="1"/>
</dbReference>
<name>A0A1M7R109_9ACTN</name>
<proteinExistence type="predicted"/>
<reference evidence="2 3" key="1">
    <citation type="submission" date="2016-11" db="EMBL/GenBank/DDBJ databases">
        <authorList>
            <person name="Jaros S."/>
            <person name="Januszkiewicz K."/>
            <person name="Wedrychowicz H."/>
        </authorList>
    </citation>
    <scope>NUCLEOTIDE SEQUENCE [LARGE SCALE GENOMIC DNA]</scope>
    <source>
        <strain evidence="2 3">CGMCC 4.2025</strain>
    </source>
</reference>
<dbReference type="STRING" id="310782.SAMN05216499_1601"/>
<dbReference type="AlphaFoldDB" id="A0A1M7R109"/>
<dbReference type="Proteomes" id="UP000184111">
    <property type="component" value="Unassembled WGS sequence"/>
</dbReference>
<dbReference type="EMBL" id="FRBI01000060">
    <property type="protein sequence ID" value="SHN38052.1"/>
    <property type="molecule type" value="Genomic_DNA"/>
</dbReference>
<sequence length="103" mass="11831">MQDMAEQLRRLRVEAGAPTLRQLSKKIEENPEFPGIASPSTLSDLFSGKRLPKWPVLESVVRALDGDERQWLLTWERLVMLRETQALTTASDPTRPWAPYPEE</sequence>
<dbReference type="InterPro" id="IPR010982">
    <property type="entry name" value="Lambda_DNA-bd_dom_sf"/>
</dbReference>
<evidence type="ECO:0000313" key="2">
    <source>
        <dbReference type="EMBL" id="SHN38052.1"/>
    </source>
</evidence>
<organism evidence="2 3">
    <name type="scientific">Actinacidiphila paucisporea</name>
    <dbReference type="NCBI Taxonomy" id="310782"/>
    <lineage>
        <taxon>Bacteria</taxon>
        <taxon>Bacillati</taxon>
        <taxon>Actinomycetota</taxon>
        <taxon>Actinomycetes</taxon>
        <taxon>Kitasatosporales</taxon>
        <taxon>Streptomycetaceae</taxon>
        <taxon>Actinacidiphila</taxon>
    </lineage>
</organism>
<dbReference type="GO" id="GO:0003677">
    <property type="term" value="F:DNA binding"/>
    <property type="evidence" value="ECO:0007669"/>
    <property type="project" value="InterPro"/>
</dbReference>
<accession>A0A1M7R109</accession>
<evidence type="ECO:0000259" key="1">
    <source>
        <dbReference type="SMART" id="SM00530"/>
    </source>
</evidence>
<protein>
    <submittedName>
        <fullName evidence="2">Helix-turn-helix domain-containing protein</fullName>
    </submittedName>
</protein>
<dbReference type="Gene3D" id="1.10.260.40">
    <property type="entry name" value="lambda repressor-like DNA-binding domains"/>
    <property type="match status" value="1"/>
</dbReference>
<keyword evidence="3" id="KW-1185">Reference proteome</keyword>
<dbReference type="InterPro" id="IPR001387">
    <property type="entry name" value="Cro/C1-type_HTH"/>
</dbReference>
<evidence type="ECO:0000313" key="3">
    <source>
        <dbReference type="Proteomes" id="UP000184111"/>
    </source>
</evidence>
<feature type="domain" description="HTH cro/C1-type" evidence="1">
    <location>
        <begin position="7"/>
        <end position="71"/>
    </location>
</feature>